<evidence type="ECO:0000313" key="8">
    <source>
        <dbReference type="EMBL" id="RCA11114.1"/>
    </source>
</evidence>
<comment type="caution">
    <text evidence="8">The sequence shown here is derived from an EMBL/GenBank/DDBJ whole genome shotgun (WGS) entry which is preliminary data.</text>
</comment>
<dbReference type="PRINTS" id="PR00037">
    <property type="entry name" value="HTHLACR"/>
</dbReference>
<dbReference type="RefSeq" id="WP_113845965.1">
    <property type="nucleotide sequence ID" value="NZ_CAXUDG010000014.1"/>
</dbReference>
<dbReference type="InterPro" id="IPR014036">
    <property type="entry name" value="DeoR-like_C"/>
</dbReference>
<evidence type="ECO:0000256" key="3">
    <source>
        <dbReference type="ARBA" id="ARBA00023015"/>
    </source>
</evidence>
<dbReference type="GO" id="GO:0003700">
    <property type="term" value="F:DNA-binding transcription factor activity"/>
    <property type="evidence" value="ECO:0007669"/>
    <property type="project" value="InterPro"/>
</dbReference>
<dbReference type="AlphaFoldDB" id="A0A367CEZ1"/>
<keyword evidence="4" id="KW-0238">DNA-binding</keyword>
<dbReference type="InterPro" id="IPR037171">
    <property type="entry name" value="NagB/RpiA_transferase-like"/>
</dbReference>
<dbReference type="Pfam" id="PF08220">
    <property type="entry name" value="HTH_DeoR"/>
    <property type="match status" value="1"/>
</dbReference>
<dbReference type="EMBL" id="LEPB01000004">
    <property type="protein sequence ID" value="RCA11114.1"/>
    <property type="molecule type" value="Genomic_DNA"/>
</dbReference>
<evidence type="ECO:0000256" key="4">
    <source>
        <dbReference type="ARBA" id="ARBA00023125"/>
    </source>
</evidence>
<dbReference type="InterPro" id="IPR036388">
    <property type="entry name" value="WH-like_DNA-bd_sf"/>
</dbReference>
<organism evidence="8 9">
    <name type="scientific">Enterococcus durans</name>
    <dbReference type="NCBI Taxonomy" id="53345"/>
    <lineage>
        <taxon>Bacteria</taxon>
        <taxon>Bacillati</taxon>
        <taxon>Bacillota</taxon>
        <taxon>Bacilli</taxon>
        <taxon>Lactobacillales</taxon>
        <taxon>Enterococcaceae</taxon>
        <taxon>Enterococcus</taxon>
    </lineage>
</organism>
<dbReference type="SMART" id="SM01134">
    <property type="entry name" value="DeoRC"/>
    <property type="match status" value="1"/>
</dbReference>
<keyword evidence="2" id="KW-0678">Repressor</keyword>
<evidence type="ECO:0000256" key="1">
    <source>
        <dbReference type="ARBA" id="ARBA00021390"/>
    </source>
</evidence>
<dbReference type="SUPFAM" id="SSF100950">
    <property type="entry name" value="NagB/RpiA/CoA transferase-like"/>
    <property type="match status" value="1"/>
</dbReference>
<evidence type="ECO:0000256" key="6">
    <source>
        <dbReference type="ARBA" id="ARBA00024937"/>
    </source>
</evidence>
<dbReference type="Proteomes" id="UP000252797">
    <property type="component" value="Unassembled WGS sequence"/>
</dbReference>
<protein>
    <recommendedName>
        <fullName evidence="1">Lactose phosphotransferase system repressor</fullName>
    </recommendedName>
</protein>
<evidence type="ECO:0000313" key="9">
    <source>
        <dbReference type="Proteomes" id="UP000252797"/>
    </source>
</evidence>
<dbReference type="PANTHER" id="PTHR30363:SF4">
    <property type="entry name" value="GLYCEROL-3-PHOSPHATE REGULON REPRESSOR"/>
    <property type="match status" value="1"/>
</dbReference>
<dbReference type="SUPFAM" id="SSF46785">
    <property type="entry name" value="Winged helix' DNA-binding domain"/>
    <property type="match status" value="1"/>
</dbReference>
<dbReference type="InterPro" id="IPR050313">
    <property type="entry name" value="Carb_Metab_HTH_regulators"/>
</dbReference>
<dbReference type="InterPro" id="IPR036390">
    <property type="entry name" value="WH_DNA-bd_sf"/>
</dbReference>
<sequence>MIKEERQNYLLEQLTKKGIVRVTDVVQELKVTDMTIRRDLQELEDRGLIIRVHGGAKLIGTSPSLPELSHREKKDIHFAEKSEVARLIAENIKEGETVFLGPGTTIELVYDHLTIEQAKIITNSIHVFDKFKNDPRFEIILIGGSYRNKTGAFVGTIANDFISSIHVEKSFIGVNGLDTTAAYTSNEDEGVTQRYALDSAKEKYLVADHHKFDKKDFYGFYPIHKVDHVITDTGITKDKRREFNKYVSILTK</sequence>
<evidence type="ECO:0000259" key="7">
    <source>
        <dbReference type="PROSITE" id="PS51000"/>
    </source>
</evidence>
<proteinExistence type="predicted"/>
<accession>A0A367CEZ1</accession>
<dbReference type="Pfam" id="PF00455">
    <property type="entry name" value="DeoRC"/>
    <property type="match status" value="1"/>
</dbReference>
<reference evidence="8 9" key="1">
    <citation type="submission" date="2015-06" db="EMBL/GenBank/DDBJ databases">
        <title>The Genome Sequence of Enterococcus durans 4EA1.</title>
        <authorList>
            <consortium name="The Broad Institute Genomics Platform"/>
            <consortium name="The Broad Institute Genome Sequencing Center for Infectious Disease"/>
            <person name="Earl A.M."/>
            <person name="Van Tyne D."/>
            <person name="Lebreton F."/>
            <person name="Saavedra J.T."/>
            <person name="Gilmore M.S."/>
            <person name="Manson Mcguire A."/>
            <person name="Clock S."/>
            <person name="Crupain M."/>
            <person name="Rangan U."/>
            <person name="Young S."/>
            <person name="Abouelleil A."/>
            <person name="Cao P."/>
            <person name="Chapman S.B."/>
            <person name="Griggs A."/>
            <person name="Priest M."/>
            <person name="Shea T."/>
            <person name="Wortman J."/>
            <person name="Nusbaum C."/>
            <person name="Birren B."/>
        </authorList>
    </citation>
    <scope>NUCLEOTIDE SEQUENCE [LARGE SCALE GENOMIC DNA]</scope>
    <source>
        <strain evidence="8 9">4EA1</strain>
    </source>
</reference>
<name>A0A367CEZ1_9ENTE</name>
<feature type="domain" description="HTH deoR-type" evidence="7">
    <location>
        <begin position="3"/>
        <end position="58"/>
    </location>
</feature>
<dbReference type="InterPro" id="IPR001034">
    <property type="entry name" value="DeoR_HTH"/>
</dbReference>
<evidence type="ECO:0000256" key="2">
    <source>
        <dbReference type="ARBA" id="ARBA00022491"/>
    </source>
</evidence>
<dbReference type="SMART" id="SM00420">
    <property type="entry name" value="HTH_DEOR"/>
    <property type="match status" value="1"/>
</dbReference>
<dbReference type="PROSITE" id="PS00894">
    <property type="entry name" value="HTH_DEOR_1"/>
    <property type="match status" value="1"/>
</dbReference>
<dbReference type="PANTHER" id="PTHR30363">
    <property type="entry name" value="HTH-TYPE TRANSCRIPTIONAL REGULATOR SRLR-RELATED"/>
    <property type="match status" value="1"/>
</dbReference>
<dbReference type="GO" id="GO:0003677">
    <property type="term" value="F:DNA binding"/>
    <property type="evidence" value="ECO:0007669"/>
    <property type="project" value="UniProtKB-KW"/>
</dbReference>
<comment type="function">
    <text evidence="6">Repressor of the lactose catabolism operon. Galactose-6-phosphate is the inducer.</text>
</comment>
<keyword evidence="5" id="KW-0804">Transcription</keyword>
<evidence type="ECO:0000256" key="5">
    <source>
        <dbReference type="ARBA" id="ARBA00023163"/>
    </source>
</evidence>
<dbReference type="Gene3D" id="3.40.50.1360">
    <property type="match status" value="1"/>
</dbReference>
<dbReference type="Gene3D" id="1.10.10.10">
    <property type="entry name" value="Winged helix-like DNA-binding domain superfamily/Winged helix DNA-binding domain"/>
    <property type="match status" value="1"/>
</dbReference>
<keyword evidence="3" id="KW-0805">Transcription regulation</keyword>
<gene>
    <name evidence="8" type="ORF">EA71_01869</name>
</gene>
<dbReference type="InterPro" id="IPR018356">
    <property type="entry name" value="Tscrpt_reg_HTH_DeoR_CS"/>
</dbReference>
<dbReference type="PROSITE" id="PS51000">
    <property type="entry name" value="HTH_DEOR_2"/>
    <property type="match status" value="1"/>
</dbReference>